<accession>A0A7T6XKW0</accession>
<dbReference type="KEGG" id="pdp:PDIP_54400"/>
<evidence type="ECO:0000313" key="3">
    <source>
        <dbReference type="Proteomes" id="UP000595662"/>
    </source>
</evidence>
<name>A0A7T6XKW0_PENDI</name>
<feature type="region of interest" description="Disordered" evidence="1">
    <location>
        <begin position="127"/>
        <end position="154"/>
    </location>
</feature>
<dbReference type="VEuPathDB" id="FungiDB:PDIP_54400"/>
<dbReference type="AlphaFoldDB" id="A0A7T6XKW0"/>
<evidence type="ECO:0000256" key="1">
    <source>
        <dbReference type="SAM" id="MobiDB-lite"/>
    </source>
</evidence>
<dbReference type="GeneID" id="26233756"/>
<dbReference type="RefSeq" id="XP_014534433.1">
    <property type="nucleotide sequence ID" value="XM_014678947.1"/>
</dbReference>
<gene>
    <name evidence="2" type="ORF">Pdw03_6905</name>
</gene>
<proteinExistence type="predicted"/>
<evidence type="ECO:0000313" key="2">
    <source>
        <dbReference type="EMBL" id="QQK43004.1"/>
    </source>
</evidence>
<feature type="compositionally biased region" description="Pro residues" evidence="1">
    <location>
        <begin position="132"/>
        <end position="145"/>
    </location>
</feature>
<dbReference type="EMBL" id="CP060775">
    <property type="protein sequence ID" value="QQK43004.1"/>
    <property type="molecule type" value="Genomic_DNA"/>
</dbReference>
<reference evidence="2 3" key="1">
    <citation type="submission" date="2020-08" db="EMBL/GenBank/DDBJ databases">
        <title>The completed genome sequence of the pathogenic ascomycete fungus Penicillium digitatum.</title>
        <authorList>
            <person name="Wang M."/>
        </authorList>
    </citation>
    <scope>NUCLEOTIDE SEQUENCE [LARGE SCALE GENOMIC DNA]</scope>
    <source>
        <strain evidence="2 3">PdW03</strain>
    </source>
</reference>
<feature type="region of interest" description="Disordered" evidence="1">
    <location>
        <begin position="233"/>
        <end position="277"/>
    </location>
</feature>
<organism evidence="2 3">
    <name type="scientific">Penicillium digitatum</name>
    <name type="common">Green mold</name>
    <dbReference type="NCBI Taxonomy" id="36651"/>
    <lineage>
        <taxon>Eukaryota</taxon>
        <taxon>Fungi</taxon>
        <taxon>Dikarya</taxon>
        <taxon>Ascomycota</taxon>
        <taxon>Pezizomycotina</taxon>
        <taxon>Eurotiomycetes</taxon>
        <taxon>Eurotiomycetidae</taxon>
        <taxon>Eurotiales</taxon>
        <taxon>Aspergillaceae</taxon>
        <taxon>Penicillium</taxon>
    </lineage>
</organism>
<protein>
    <submittedName>
        <fullName evidence="2">Uncharacterized protein</fullName>
    </submittedName>
</protein>
<dbReference type="OMA" id="YDILRFY"/>
<feature type="compositionally biased region" description="Pro residues" evidence="1">
    <location>
        <begin position="233"/>
        <end position="247"/>
    </location>
</feature>
<dbReference type="Proteomes" id="UP000595662">
    <property type="component" value="Chromosome 2"/>
</dbReference>
<sequence length="277" mass="29680">MPRTSLRLHANLKASEVNTRRIWMPLHLDNLDYPQNVLDRQTVLDLIRSVYDPLLIAWLADPSHTWVNQFSRRSSGNQFQTQILARMGELPSSIQSIESEKVLGEILYDILRFYRLTDAAWRVPALGAATTPPSPPPPPPPPAAPAPDAMPAEGETGDVLSAAIAIGVVIAAANLEVLTDAATQVLDPATAARHPTPLEILAEVASSAEPSPLVSPTASLDILAAAAATLPYAPMPTPAAAPTPVDSPAPRTKRGREDEPEYESEEPAKKKQAVSPK</sequence>